<dbReference type="Gene3D" id="3.40.50.150">
    <property type="entry name" value="Vaccinia Virus protein VP39"/>
    <property type="match status" value="1"/>
</dbReference>
<evidence type="ECO:0000256" key="2">
    <source>
        <dbReference type="ARBA" id="ARBA00022603"/>
    </source>
</evidence>
<evidence type="ECO:0000256" key="6">
    <source>
        <dbReference type="ARBA" id="ARBA00023125"/>
    </source>
</evidence>
<keyword evidence="4" id="KW-0949">S-adenosyl-L-methionine</keyword>
<feature type="domain" description="DNA methylase N-4/N-6" evidence="8">
    <location>
        <begin position="52"/>
        <end position="274"/>
    </location>
</feature>
<keyword evidence="5" id="KW-0235">DNA replication</keyword>
<comment type="similarity">
    <text evidence="1 7">Belongs to the N(4)/N(6)-methyltransferase family.</text>
</comment>
<protein>
    <recommendedName>
        <fullName evidence="7">Methyltransferase</fullName>
        <ecNumber evidence="7">2.1.1.-</ecNumber>
    </recommendedName>
</protein>
<feature type="domain" description="RAMA" evidence="9">
    <location>
        <begin position="297"/>
        <end position="383"/>
    </location>
</feature>
<dbReference type="SUPFAM" id="SSF53335">
    <property type="entry name" value="S-adenosyl-L-methionine-dependent methyltransferases"/>
    <property type="match status" value="1"/>
</dbReference>
<evidence type="ECO:0000259" key="9">
    <source>
        <dbReference type="Pfam" id="PF18755"/>
    </source>
</evidence>
<organism evidence="10 11">
    <name type="scientific">Bathymodiolus azoricus thioautotrophic gill symbiont</name>
    <dbReference type="NCBI Taxonomy" id="235205"/>
    <lineage>
        <taxon>Bacteria</taxon>
        <taxon>Pseudomonadati</taxon>
        <taxon>Pseudomonadota</taxon>
        <taxon>Gammaproteobacteria</taxon>
        <taxon>sulfur-oxidizing symbionts</taxon>
    </lineage>
</organism>
<keyword evidence="2 10" id="KW-0489">Methyltransferase</keyword>
<evidence type="ECO:0000313" key="10">
    <source>
        <dbReference type="EMBL" id="SEI03543.1"/>
    </source>
</evidence>
<dbReference type="GO" id="GO:0003677">
    <property type="term" value="F:DNA binding"/>
    <property type="evidence" value="ECO:0007669"/>
    <property type="project" value="UniProtKB-KW"/>
</dbReference>
<evidence type="ECO:0000256" key="4">
    <source>
        <dbReference type="ARBA" id="ARBA00022691"/>
    </source>
</evidence>
<dbReference type="RefSeq" id="WP_338152908.1">
    <property type="nucleotide sequence ID" value="NZ_CDSC02000469.1"/>
</dbReference>
<keyword evidence="3" id="KW-0808">Transferase</keyword>
<evidence type="ECO:0000256" key="5">
    <source>
        <dbReference type="ARBA" id="ARBA00022705"/>
    </source>
</evidence>
<gene>
    <name evidence="10" type="ORF">BAZSYMA_ACONTIG44095_1</name>
</gene>
<dbReference type="PANTHER" id="PTHR13370:SF3">
    <property type="entry name" value="TRNA (GUANINE(10)-N2)-METHYLTRANSFERASE HOMOLOG"/>
    <property type="match status" value="1"/>
</dbReference>
<dbReference type="Pfam" id="PF01555">
    <property type="entry name" value="N6_N4_Mtase"/>
    <property type="match status" value="1"/>
</dbReference>
<evidence type="ECO:0000259" key="8">
    <source>
        <dbReference type="Pfam" id="PF01555"/>
    </source>
</evidence>
<dbReference type="GO" id="GO:0032259">
    <property type="term" value="P:methylation"/>
    <property type="evidence" value="ECO:0007669"/>
    <property type="project" value="UniProtKB-KW"/>
</dbReference>
<dbReference type="Pfam" id="PF18755">
    <property type="entry name" value="RAMA"/>
    <property type="match status" value="1"/>
</dbReference>
<evidence type="ECO:0000256" key="3">
    <source>
        <dbReference type="ARBA" id="ARBA00022679"/>
    </source>
</evidence>
<dbReference type="GO" id="GO:0005737">
    <property type="term" value="C:cytoplasm"/>
    <property type="evidence" value="ECO:0007669"/>
    <property type="project" value="TreeGrafter"/>
</dbReference>
<dbReference type="Proteomes" id="UP000198988">
    <property type="component" value="Unassembled WGS sequence"/>
</dbReference>
<dbReference type="InterPro" id="IPR040843">
    <property type="entry name" value="RAMA"/>
</dbReference>
<evidence type="ECO:0000256" key="1">
    <source>
        <dbReference type="ARBA" id="ARBA00006594"/>
    </source>
</evidence>
<evidence type="ECO:0000313" key="11">
    <source>
        <dbReference type="Proteomes" id="UP000198988"/>
    </source>
</evidence>
<dbReference type="AlphaFoldDB" id="A0A1H6MXB9"/>
<sequence>MRQILLLEFANKRAKTMNKKIKFSNNDIIGNNHRIYNGDCIDVLEKLSKKSVDLIFADPPYNLQLKNELYRPNHTKVDGVDDAWDKFSSNETYDEFTKNWLKKCREVMKDDATIWVIGSYHNIFRVGKIMMDLGFWILNDVQWHKTNPMPNFRGVRFTNATETLIWAKKSENQKKYTFNYQVMKQLNGGKQMTSVWQIPLCAGHERIKGKDGKKAHSTQKPEELLKRVILSSSSENDLVLDPFSGSGTTVAVAKKLGRKAIGIEKEQKYIKITKIRIDSINENDFCNLRLKEPEKKVLQRVSMQELLKKNYIQVGQILWTKDKKHSAVILQDGNIKNGVGAGSIHKIGAKIRELESCNGWNFWCSENDNKLEYIDNYRVKYREKEL</sequence>
<keyword evidence="6" id="KW-0238">DNA-binding</keyword>
<dbReference type="EC" id="2.1.1.-" evidence="7"/>
<name>A0A1H6MXB9_9GAMM</name>
<dbReference type="EMBL" id="CDSC02000469">
    <property type="protein sequence ID" value="SEI03543.1"/>
    <property type="molecule type" value="Genomic_DNA"/>
</dbReference>
<reference evidence="11" key="1">
    <citation type="submission" date="2016-06" db="EMBL/GenBank/DDBJ databases">
        <authorList>
            <person name="Petersen J."/>
            <person name="Sayavedra L."/>
        </authorList>
    </citation>
    <scope>NUCLEOTIDE SEQUENCE [LARGE SCALE GENOMIC DNA]</scope>
    <source>
        <strain evidence="11">BazSymA</strain>
    </source>
</reference>
<dbReference type="InterPro" id="IPR029063">
    <property type="entry name" value="SAM-dependent_MTases_sf"/>
</dbReference>
<dbReference type="PROSITE" id="PS00092">
    <property type="entry name" value="N6_MTASE"/>
    <property type="match status" value="1"/>
</dbReference>
<proteinExistence type="inferred from homology"/>
<dbReference type="GO" id="GO:0006260">
    <property type="term" value="P:DNA replication"/>
    <property type="evidence" value="ECO:0007669"/>
    <property type="project" value="UniProtKB-KW"/>
</dbReference>
<dbReference type="InterPro" id="IPR002052">
    <property type="entry name" value="DNA_methylase_N6_adenine_CS"/>
</dbReference>
<dbReference type="InterPro" id="IPR001091">
    <property type="entry name" value="RM_Methyltransferase"/>
</dbReference>
<evidence type="ECO:0000256" key="7">
    <source>
        <dbReference type="RuleBase" id="RU362026"/>
    </source>
</evidence>
<dbReference type="InterPro" id="IPR002941">
    <property type="entry name" value="DNA_methylase_N4/N6"/>
</dbReference>
<dbReference type="GO" id="GO:0009007">
    <property type="term" value="F:site-specific DNA-methyltransferase (adenine-specific) activity"/>
    <property type="evidence" value="ECO:0007669"/>
    <property type="project" value="TreeGrafter"/>
</dbReference>
<dbReference type="GO" id="GO:0008170">
    <property type="term" value="F:N-methyltransferase activity"/>
    <property type="evidence" value="ECO:0007669"/>
    <property type="project" value="InterPro"/>
</dbReference>
<dbReference type="PRINTS" id="PR00508">
    <property type="entry name" value="S21N4MTFRASE"/>
</dbReference>
<accession>A0A1H6MXB9</accession>
<dbReference type="PANTHER" id="PTHR13370">
    <property type="entry name" value="RNA METHYLASE-RELATED"/>
    <property type="match status" value="1"/>
</dbReference>